<dbReference type="Proteomes" id="UP000642748">
    <property type="component" value="Unassembled WGS sequence"/>
</dbReference>
<name>A0A8J3QX38_9ACTN</name>
<dbReference type="EMBL" id="BONZ01000075">
    <property type="protein sequence ID" value="GIH19020.1"/>
    <property type="molecule type" value="Genomic_DNA"/>
</dbReference>
<keyword evidence="2" id="KW-1185">Reference proteome</keyword>
<reference evidence="1" key="1">
    <citation type="submission" date="2021-01" db="EMBL/GenBank/DDBJ databases">
        <title>Whole genome shotgun sequence of Rugosimonospora africana NBRC 104875.</title>
        <authorList>
            <person name="Komaki H."/>
            <person name="Tamura T."/>
        </authorList>
    </citation>
    <scope>NUCLEOTIDE SEQUENCE</scope>
    <source>
        <strain evidence="1">NBRC 104875</strain>
    </source>
</reference>
<protein>
    <submittedName>
        <fullName evidence="1">Uncharacterized protein</fullName>
    </submittedName>
</protein>
<gene>
    <name evidence="1" type="ORF">Raf01_71920</name>
</gene>
<comment type="caution">
    <text evidence="1">The sequence shown here is derived from an EMBL/GenBank/DDBJ whole genome shotgun (WGS) entry which is preliminary data.</text>
</comment>
<evidence type="ECO:0000313" key="1">
    <source>
        <dbReference type="EMBL" id="GIH19020.1"/>
    </source>
</evidence>
<accession>A0A8J3QX38</accession>
<organism evidence="1 2">
    <name type="scientific">Rugosimonospora africana</name>
    <dbReference type="NCBI Taxonomy" id="556532"/>
    <lineage>
        <taxon>Bacteria</taxon>
        <taxon>Bacillati</taxon>
        <taxon>Actinomycetota</taxon>
        <taxon>Actinomycetes</taxon>
        <taxon>Micromonosporales</taxon>
        <taxon>Micromonosporaceae</taxon>
        <taxon>Rugosimonospora</taxon>
    </lineage>
</organism>
<evidence type="ECO:0000313" key="2">
    <source>
        <dbReference type="Proteomes" id="UP000642748"/>
    </source>
</evidence>
<dbReference type="AlphaFoldDB" id="A0A8J3QX38"/>
<sequence>MRTRVVDEHMFGTRYGTMRVQLFTGAGLRPVAVVTQTGGEGGSLQNRAECYVEEIWRRLCPDEAEPPLFIAHQLLGEKDLGFQQYRLIAAGPYRVERPVRWGPRLSPAELAELVGGPIDPDRGAGYVQREPLEEGKLQFRVTAVIVLPRPDLHGEPRCMPTGTPLRRRLGRQLAPRRHGRDCCWYHKGDWRAASAVAIRALSQIAPGPLEHFDASPDGQVSAPQAIIRAQTFDSWTRTAAESLLRDPIQIDRDVNGSIYVNGRHRSQAMLDAGVRRTLVAYWVWPGDQDSNR</sequence>
<proteinExistence type="predicted"/>